<reference evidence="2" key="1">
    <citation type="submission" date="2016-11" db="UniProtKB">
        <authorList>
            <consortium name="WormBaseParasite"/>
        </authorList>
    </citation>
    <scope>IDENTIFICATION</scope>
</reference>
<name>A0A1I7YQ39_9BILA</name>
<evidence type="ECO:0000313" key="2">
    <source>
        <dbReference type="WBParaSite" id="L893_g18570.t1"/>
    </source>
</evidence>
<proteinExistence type="predicted"/>
<dbReference type="WBParaSite" id="L893_g18570.t1">
    <property type="protein sequence ID" value="L893_g18570.t1"/>
    <property type="gene ID" value="L893_g18570"/>
</dbReference>
<organism evidence="1 2">
    <name type="scientific">Steinernema glaseri</name>
    <dbReference type="NCBI Taxonomy" id="37863"/>
    <lineage>
        <taxon>Eukaryota</taxon>
        <taxon>Metazoa</taxon>
        <taxon>Ecdysozoa</taxon>
        <taxon>Nematoda</taxon>
        <taxon>Chromadorea</taxon>
        <taxon>Rhabditida</taxon>
        <taxon>Tylenchina</taxon>
        <taxon>Panagrolaimomorpha</taxon>
        <taxon>Strongyloidoidea</taxon>
        <taxon>Steinernematidae</taxon>
        <taxon>Steinernema</taxon>
    </lineage>
</organism>
<evidence type="ECO:0000313" key="1">
    <source>
        <dbReference type="Proteomes" id="UP000095287"/>
    </source>
</evidence>
<sequence>MGFNLKWTLRKEVTEYRQRCDELRVAKERCDRTIENRASKELEENCVKNLKGSLETSCLLDEHRLSFDEDKNNTLGQLNAGDADAQQDCEVARAVLFI</sequence>
<keyword evidence="1" id="KW-1185">Reference proteome</keyword>
<protein>
    <submittedName>
        <fullName evidence="2">Tektin</fullName>
    </submittedName>
</protein>
<dbReference type="Proteomes" id="UP000095287">
    <property type="component" value="Unplaced"/>
</dbReference>
<dbReference type="AlphaFoldDB" id="A0A1I7YQ39"/>
<accession>A0A1I7YQ39</accession>